<dbReference type="Gene3D" id="2.20.28.160">
    <property type="match status" value="1"/>
</dbReference>
<dbReference type="EMBL" id="RXGA01000003">
    <property type="protein sequence ID" value="RWX73091.1"/>
    <property type="molecule type" value="Genomic_DNA"/>
</dbReference>
<comment type="caution">
    <text evidence="1">The sequence shown here is derived from an EMBL/GenBank/DDBJ whole genome shotgun (WGS) entry which is preliminary data.</text>
</comment>
<protein>
    <recommendedName>
        <fullName evidence="3">Lysine biosynthesis protein LysW</fullName>
    </recommendedName>
</protein>
<dbReference type="Pfam" id="PF21344">
    <property type="entry name" value="Zn_ribbon_LysW"/>
    <property type="match status" value="1"/>
</dbReference>
<reference evidence="1 2" key="1">
    <citation type="submission" date="2018-12" db="EMBL/GenBank/DDBJ databases">
        <title>The complete genome of the methanogenic archaea of the candidate phylum Verstraetearchaeota, obtained from the metagenome of underground thermal water.</title>
        <authorList>
            <person name="Kadnikov V.V."/>
            <person name="Mardanov A.V."/>
            <person name="Beletsky A.V."/>
            <person name="Karnachuk O.V."/>
            <person name="Ravin N.V."/>
        </authorList>
    </citation>
    <scope>NUCLEOTIDE SEQUENCE [LARGE SCALE GENOMIC DNA]</scope>
    <source>
        <strain evidence="1">Ch88</strain>
    </source>
</reference>
<dbReference type="InterPro" id="IPR005906">
    <property type="entry name" value="LysW"/>
</dbReference>
<dbReference type="PANTHER" id="PTHR40393">
    <property type="entry name" value="LYSINE BIOSYNTHESIS PROTEIN-RELATED-RELATED"/>
    <property type="match status" value="1"/>
</dbReference>
<sequence length="56" mass="6150">MKFKCPECDGDIEAKEVIEGEILSCPDCGAELEVAKDKKGNFELKVAESEGEDWGE</sequence>
<dbReference type="CDD" id="cd13946">
    <property type="entry name" value="LysW"/>
    <property type="match status" value="1"/>
</dbReference>
<accession>A0A444L672</accession>
<dbReference type="PANTHER" id="PTHR40393:SF2">
    <property type="entry name" value="ALPHA-AMINOADIPATE_GLUTAMATE CARRIER PROTEIN LYSW"/>
    <property type="match status" value="1"/>
</dbReference>
<proteinExistence type="predicted"/>
<evidence type="ECO:0000313" key="2">
    <source>
        <dbReference type="Proteomes" id="UP000288215"/>
    </source>
</evidence>
<dbReference type="AlphaFoldDB" id="A0A444L672"/>
<evidence type="ECO:0008006" key="3">
    <source>
        <dbReference type="Google" id="ProtNLM"/>
    </source>
</evidence>
<name>A0A444L672_METS7</name>
<gene>
    <name evidence="1" type="ORF">Metus_1065</name>
</gene>
<evidence type="ECO:0000313" key="1">
    <source>
        <dbReference type="EMBL" id="RWX73091.1"/>
    </source>
</evidence>
<organism evidence="1 2">
    <name type="scientific">Methanosuratincola subterraneus</name>
    <dbReference type="NCBI Taxonomy" id="2593994"/>
    <lineage>
        <taxon>Archaea</taxon>
        <taxon>Thermoproteota</taxon>
        <taxon>Methanosuratincolia</taxon>
        <taxon>Candidatus Methanomethylicales</taxon>
        <taxon>Candidatus Methanomethylicaceae</taxon>
        <taxon>Candidatus Methanosuratincola (ex Vanwonterghem et al. 2016)</taxon>
    </lineage>
</organism>
<dbReference type="Proteomes" id="UP000288215">
    <property type="component" value="Unassembled WGS sequence"/>
</dbReference>